<dbReference type="InterPro" id="IPR006606">
    <property type="entry name" value="BBL5"/>
</dbReference>
<feature type="domain" description="BBSome complex member BBS5 PH" evidence="9">
    <location>
        <begin position="26"/>
        <end position="80"/>
    </location>
</feature>
<dbReference type="RefSeq" id="XP_001011463.2">
    <property type="nucleotide sequence ID" value="XM_001011463.2"/>
</dbReference>
<dbReference type="HOGENOM" id="CLU_052113_0_0_1"/>
<dbReference type="SMART" id="SM00683">
    <property type="entry name" value="DM16"/>
    <property type="match status" value="2"/>
</dbReference>
<sequence>MEYEYFYDREIKFDLQTKKLSPCSGEFEMSSQNYIEDFKGNADCDGVLVLTNLRLIWYQNDDKRINLSIGLDTINSSDIKTERNLKIGLELTLSIKAKLNKNKFEFIFKTKNGEPTNIFNLFQQVCRGYQATKIYRDLKRGAIIQDKTLQILPNEKVISKYPNVRSVGNEIGIIGNLFLTNIRIAWFATNNESQNISIPWIQISSITKQNIKAGTSLLIEINKFTGGYILGYQTDQIDHCLKECNQLKEYYCQNPDFGIPKIGDEYDSSYKSKLVKREEDNIEIIGTIINERKNISRNYMTSQITTSANIPDQSQDQSQQGDIIFSSELGLAIEKPPQGCKVEDLWRIIKSNS</sequence>
<dbReference type="GO" id="GO:0060271">
    <property type="term" value="P:cilium assembly"/>
    <property type="evidence" value="ECO:0007669"/>
    <property type="project" value="TreeGrafter"/>
</dbReference>
<proteinExistence type="inferred from homology"/>
<organism evidence="10 11">
    <name type="scientific">Tetrahymena thermophila (strain SB210)</name>
    <dbReference type="NCBI Taxonomy" id="312017"/>
    <lineage>
        <taxon>Eukaryota</taxon>
        <taxon>Sar</taxon>
        <taxon>Alveolata</taxon>
        <taxon>Ciliophora</taxon>
        <taxon>Intramacronucleata</taxon>
        <taxon>Oligohymenophorea</taxon>
        <taxon>Hymenostomatida</taxon>
        <taxon>Tetrahymenina</taxon>
        <taxon>Tetrahymenidae</taxon>
        <taxon>Tetrahymena</taxon>
    </lineage>
</organism>
<dbReference type="Gene3D" id="2.30.29.30">
    <property type="entry name" value="Pleckstrin-homology domain (PH domain)/Phosphotyrosine-binding domain (PTB)"/>
    <property type="match status" value="1"/>
</dbReference>
<dbReference type="AlphaFoldDB" id="Q231T4"/>
<keyword evidence="6" id="KW-0206">Cytoskeleton</keyword>
<comment type="subcellular location">
    <subcellularLocation>
        <location evidence="1">Cell projection</location>
        <location evidence="1">Cilium</location>
    </subcellularLocation>
    <subcellularLocation>
        <location evidence="2">Cytoplasm</location>
        <location evidence="2">Cytoskeleton</location>
    </subcellularLocation>
</comment>
<feature type="domain" description="BBSome complex member BBS5 PH" evidence="9">
    <location>
        <begin position="155"/>
        <end position="209"/>
    </location>
</feature>
<dbReference type="InterPro" id="IPR014003">
    <property type="entry name" value="BBS5_PH"/>
</dbReference>
<reference evidence="11" key="1">
    <citation type="journal article" date="2006" name="PLoS Biol.">
        <title>Macronuclear genome sequence of the ciliate Tetrahymena thermophila, a model eukaryote.</title>
        <authorList>
            <person name="Eisen J.A."/>
            <person name="Coyne R.S."/>
            <person name="Wu M."/>
            <person name="Wu D."/>
            <person name="Thiagarajan M."/>
            <person name="Wortman J.R."/>
            <person name="Badger J.H."/>
            <person name="Ren Q."/>
            <person name="Amedeo P."/>
            <person name="Jones K.M."/>
            <person name="Tallon L.J."/>
            <person name="Delcher A.L."/>
            <person name="Salzberg S.L."/>
            <person name="Silva J.C."/>
            <person name="Haas B.J."/>
            <person name="Majoros W.H."/>
            <person name="Farzad M."/>
            <person name="Carlton J.M."/>
            <person name="Smith R.K. Jr."/>
            <person name="Garg J."/>
            <person name="Pearlman R.E."/>
            <person name="Karrer K.M."/>
            <person name="Sun L."/>
            <person name="Manning G."/>
            <person name="Elde N.C."/>
            <person name="Turkewitz A.P."/>
            <person name="Asai D.J."/>
            <person name="Wilkes D.E."/>
            <person name="Wang Y."/>
            <person name="Cai H."/>
            <person name="Collins K."/>
            <person name="Stewart B.A."/>
            <person name="Lee S.R."/>
            <person name="Wilamowska K."/>
            <person name="Weinberg Z."/>
            <person name="Ruzzo W.L."/>
            <person name="Wloga D."/>
            <person name="Gaertig J."/>
            <person name="Frankel J."/>
            <person name="Tsao C.-C."/>
            <person name="Gorovsky M.A."/>
            <person name="Keeling P.J."/>
            <person name="Waller R.F."/>
            <person name="Patron N.J."/>
            <person name="Cherry J.M."/>
            <person name="Stover N.A."/>
            <person name="Krieger C.J."/>
            <person name="del Toro C."/>
            <person name="Ryder H.F."/>
            <person name="Williamson S.C."/>
            <person name="Barbeau R.A."/>
            <person name="Hamilton E.P."/>
            <person name="Orias E."/>
        </authorList>
    </citation>
    <scope>NUCLEOTIDE SEQUENCE [LARGE SCALE GENOMIC DNA]</scope>
    <source>
        <strain evidence="11">SB210</strain>
    </source>
</reference>
<evidence type="ECO:0000256" key="7">
    <source>
        <dbReference type="ARBA" id="ARBA00023273"/>
    </source>
</evidence>
<dbReference type="SUPFAM" id="SSF50729">
    <property type="entry name" value="PH domain-like"/>
    <property type="match status" value="1"/>
</dbReference>
<gene>
    <name evidence="10" type="ORF">TTHERM_00782070</name>
</gene>
<dbReference type="GO" id="GO:0032266">
    <property type="term" value="F:phosphatidylinositol-3-phosphate binding"/>
    <property type="evidence" value="ECO:0007669"/>
    <property type="project" value="TreeGrafter"/>
</dbReference>
<dbReference type="OrthoDB" id="10261999at2759"/>
<evidence type="ECO:0000256" key="4">
    <source>
        <dbReference type="ARBA" id="ARBA00022490"/>
    </source>
</evidence>
<comment type="similarity">
    <text evidence="3">Belongs to the BBS5 family.</text>
</comment>
<protein>
    <recommendedName>
        <fullName evidence="8">BBSome complex member BBS5</fullName>
    </recommendedName>
</protein>
<evidence type="ECO:0000256" key="2">
    <source>
        <dbReference type="ARBA" id="ARBA00004245"/>
    </source>
</evidence>
<dbReference type="GO" id="GO:0036064">
    <property type="term" value="C:ciliary basal body"/>
    <property type="evidence" value="ECO:0007669"/>
    <property type="project" value="TreeGrafter"/>
</dbReference>
<keyword evidence="11" id="KW-1185">Reference proteome</keyword>
<dbReference type="InterPro" id="IPR011993">
    <property type="entry name" value="PH-like_dom_sf"/>
</dbReference>
<dbReference type="InParanoid" id="Q231T4"/>
<evidence type="ECO:0000256" key="3">
    <source>
        <dbReference type="ARBA" id="ARBA00005822"/>
    </source>
</evidence>
<dbReference type="EMBL" id="GG662770">
    <property type="protein sequence ID" value="EAR91218.2"/>
    <property type="molecule type" value="Genomic_DNA"/>
</dbReference>
<name>Q231T4_TETTS</name>
<evidence type="ECO:0000256" key="6">
    <source>
        <dbReference type="ARBA" id="ARBA00023212"/>
    </source>
</evidence>
<dbReference type="Pfam" id="PF07289">
    <property type="entry name" value="BBL5"/>
    <property type="match status" value="1"/>
</dbReference>
<evidence type="ECO:0000256" key="8">
    <source>
        <dbReference type="ARBA" id="ARBA00047191"/>
    </source>
</evidence>
<keyword evidence="7" id="KW-0966">Cell projection</keyword>
<dbReference type="PANTHER" id="PTHR21351:SF0">
    <property type="entry name" value="BARDET-BIEDL SYNDROME 5 PROTEIN"/>
    <property type="match status" value="1"/>
</dbReference>
<dbReference type="GO" id="GO:0034464">
    <property type="term" value="C:BBSome"/>
    <property type="evidence" value="ECO:0007669"/>
    <property type="project" value="InterPro"/>
</dbReference>
<accession>Q231T4</accession>
<dbReference type="KEGG" id="tet:TTHERM_00782070"/>
<evidence type="ECO:0000313" key="11">
    <source>
        <dbReference type="Proteomes" id="UP000009168"/>
    </source>
</evidence>
<evidence type="ECO:0000259" key="9">
    <source>
        <dbReference type="SMART" id="SM00683"/>
    </source>
</evidence>
<evidence type="ECO:0000256" key="5">
    <source>
        <dbReference type="ARBA" id="ARBA00023069"/>
    </source>
</evidence>
<keyword evidence="4" id="KW-0963">Cytoplasm</keyword>
<evidence type="ECO:0000256" key="1">
    <source>
        <dbReference type="ARBA" id="ARBA00004138"/>
    </source>
</evidence>
<dbReference type="PANTHER" id="PTHR21351">
    <property type="entry name" value="BARDET-BIEDL SYNDROME PROTEIN 5"/>
    <property type="match status" value="1"/>
</dbReference>
<dbReference type="STRING" id="312017.Q231T4"/>
<keyword evidence="5" id="KW-0969">Cilium</keyword>
<evidence type="ECO:0000313" key="10">
    <source>
        <dbReference type="EMBL" id="EAR91218.2"/>
    </source>
</evidence>
<dbReference type="Proteomes" id="UP000009168">
    <property type="component" value="Unassembled WGS sequence"/>
</dbReference>
<dbReference type="GeneID" id="7842031"/>